<keyword evidence="2" id="KW-1185">Reference proteome</keyword>
<gene>
    <name evidence="1" type="ORF">I0C86_00430</name>
</gene>
<dbReference type="EMBL" id="JADPUN010000022">
    <property type="protein sequence ID" value="MBF9127468.1"/>
    <property type="molecule type" value="Genomic_DNA"/>
</dbReference>
<evidence type="ECO:0000313" key="1">
    <source>
        <dbReference type="EMBL" id="MBF9127468.1"/>
    </source>
</evidence>
<comment type="caution">
    <text evidence="1">The sequence shown here is derived from an EMBL/GenBank/DDBJ whole genome shotgun (WGS) entry which is preliminary data.</text>
</comment>
<name>A0ABS0GMP9_9ACTN</name>
<sequence>MLSEASSAARRQRDTSVRLARIERRLALVIEHLGIVEPEPDLPEVVRHLENGNKIHAVKAYREATGEGLRDAKEAVDRMAAQRSL</sequence>
<dbReference type="Gene3D" id="3.30.1390.10">
    <property type="match status" value="1"/>
</dbReference>
<evidence type="ECO:0000313" key="2">
    <source>
        <dbReference type="Proteomes" id="UP000638560"/>
    </source>
</evidence>
<dbReference type="Proteomes" id="UP000638560">
    <property type="component" value="Unassembled WGS sequence"/>
</dbReference>
<evidence type="ECO:0008006" key="3">
    <source>
        <dbReference type="Google" id="ProtNLM"/>
    </source>
</evidence>
<accession>A0ABS0GMP9</accession>
<reference evidence="1 2" key="1">
    <citation type="submission" date="2020-11" db="EMBL/GenBank/DDBJ databases">
        <title>A novel isolate from a Black sea contaminated sediment with potential to produce alkanes: Plantactinospora alkalitolerans sp. nov.</title>
        <authorList>
            <person name="Carro L."/>
            <person name="Veyisoglu A."/>
            <person name="Guven K."/>
            <person name="Schumann P."/>
            <person name="Klenk H.-P."/>
            <person name="Sahin N."/>
        </authorList>
    </citation>
    <scope>NUCLEOTIDE SEQUENCE [LARGE SCALE GENOMIC DNA]</scope>
    <source>
        <strain evidence="1 2">S1510</strain>
    </source>
</reference>
<proteinExistence type="predicted"/>
<dbReference type="InterPro" id="IPR014719">
    <property type="entry name" value="Ribosomal_bL12_C/ClpS-like"/>
</dbReference>
<organism evidence="1 2">
    <name type="scientific">Plantactinospora alkalitolerans</name>
    <dbReference type="NCBI Taxonomy" id="2789879"/>
    <lineage>
        <taxon>Bacteria</taxon>
        <taxon>Bacillati</taxon>
        <taxon>Actinomycetota</taxon>
        <taxon>Actinomycetes</taxon>
        <taxon>Micromonosporales</taxon>
        <taxon>Micromonosporaceae</taxon>
        <taxon>Plantactinospora</taxon>
    </lineage>
</organism>
<protein>
    <recommendedName>
        <fullName evidence="3">Ribosomal protein L7/L12 C-terminal domain-containing protein</fullName>
    </recommendedName>
</protein>